<dbReference type="InterPro" id="IPR000490">
    <property type="entry name" value="Glyco_hydro_17"/>
</dbReference>
<sequence>MRSTSTLLAIAAAISSVTAHQGFNYGAANTDGTFKFEKDFEAEFTAAKNLPGTNGGFTSARLYTMIQGGSSVNEPIQAIPAAIKTKTTLLLGLWASAGQGPFDAEITALKSAIAKWGSEFTDLVVGISVGSEDLYRASPMGIKAGSGYGADSITMAAYIGKLREAVKGTALEKAPVGHVDTWTAWVNETNKATIDACDWIGVDAYPYFQDTMSNDITSGKNLFEDALTATKNAIGGKDLWITETGWPVSGKTQNLAVASTDNAKLFWDEVGCPRFGKTNVWWYTLYDDDSTTPSPSFGVMGKGLSGPLFDLSCKNISTPTSSSASSSATLKATASTGSGSGSASPTGGVSSGGSSGSGYNGGSGSNGTVTVPNKPNSPVSSPGAATSAVIAAGSGSMIQASFVAVFGFAMAAVLVL</sequence>
<name>A0A9N9L1M7_9HELO</name>
<dbReference type="GO" id="GO:0042973">
    <property type="term" value="F:glucan endo-1,3-beta-D-glucosidase activity"/>
    <property type="evidence" value="ECO:0007669"/>
    <property type="project" value="UniProtKB-EC"/>
</dbReference>
<feature type="compositionally biased region" description="Gly residues" evidence="23">
    <location>
        <begin position="349"/>
        <end position="365"/>
    </location>
</feature>
<evidence type="ECO:0000256" key="13">
    <source>
        <dbReference type="ARBA" id="ARBA00023136"/>
    </source>
</evidence>
<feature type="compositionally biased region" description="Low complexity" evidence="23">
    <location>
        <begin position="318"/>
        <end position="348"/>
    </location>
</feature>
<feature type="chain" id="PRO_5040494152" description="Probable glucan endo-1,3-beta-glucosidase eglC" evidence="24">
    <location>
        <begin position="20"/>
        <end position="416"/>
    </location>
</feature>
<evidence type="ECO:0000256" key="14">
    <source>
        <dbReference type="ARBA" id="ARBA00023180"/>
    </source>
</evidence>
<dbReference type="EMBL" id="CAJVRL010000083">
    <property type="protein sequence ID" value="CAG8958540.1"/>
    <property type="molecule type" value="Genomic_DNA"/>
</dbReference>
<dbReference type="Pfam" id="PF00332">
    <property type="entry name" value="Glyco_hydro_17"/>
    <property type="match status" value="1"/>
</dbReference>
<evidence type="ECO:0000313" key="25">
    <source>
        <dbReference type="EMBL" id="CAG8958540.1"/>
    </source>
</evidence>
<evidence type="ECO:0000256" key="9">
    <source>
        <dbReference type="ARBA" id="ARBA00022525"/>
    </source>
</evidence>
<evidence type="ECO:0000256" key="19">
    <source>
        <dbReference type="ARBA" id="ARBA00025152"/>
    </source>
</evidence>
<evidence type="ECO:0000256" key="6">
    <source>
        <dbReference type="ARBA" id="ARBA00019762"/>
    </source>
</evidence>
<keyword evidence="17" id="KW-0961">Cell wall biogenesis/degradation</keyword>
<organism evidence="25 26">
    <name type="scientific">Hymenoscyphus fraxineus</name>
    <dbReference type="NCBI Taxonomy" id="746836"/>
    <lineage>
        <taxon>Eukaryota</taxon>
        <taxon>Fungi</taxon>
        <taxon>Dikarya</taxon>
        <taxon>Ascomycota</taxon>
        <taxon>Pezizomycotina</taxon>
        <taxon>Leotiomycetes</taxon>
        <taxon>Helotiales</taxon>
        <taxon>Helotiaceae</taxon>
        <taxon>Hymenoscyphus</taxon>
    </lineage>
</organism>
<evidence type="ECO:0000256" key="11">
    <source>
        <dbReference type="ARBA" id="ARBA00022729"/>
    </source>
</evidence>
<comment type="caution">
    <text evidence="25">The sequence shown here is derived from an EMBL/GenBank/DDBJ whole genome shotgun (WGS) entry which is preliminary data.</text>
</comment>
<evidence type="ECO:0000256" key="1">
    <source>
        <dbReference type="ARBA" id="ARBA00000382"/>
    </source>
</evidence>
<dbReference type="PANTHER" id="PTHR16631">
    <property type="entry name" value="GLUCAN 1,3-BETA-GLUCOSIDASE"/>
    <property type="match status" value="1"/>
</dbReference>
<evidence type="ECO:0000256" key="15">
    <source>
        <dbReference type="ARBA" id="ARBA00023277"/>
    </source>
</evidence>
<evidence type="ECO:0000256" key="24">
    <source>
        <dbReference type="SAM" id="SignalP"/>
    </source>
</evidence>
<keyword evidence="13" id="KW-0472">Membrane</keyword>
<keyword evidence="12" id="KW-0378">Hydrolase</keyword>
<keyword evidence="15" id="KW-0119">Carbohydrate metabolism</keyword>
<proteinExistence type="inferred from homology"/>
<evidence type="ECO:0000256" key="10">
    <source>
        <dbReference type="ARBA" id="ARBA00022622"/>
    </source>
</evidence>
<dbReference type="InterPro" id="IPR017853">
    <property type="entry name" value="GH"/>
</dbReference>
<keyword evidence="26" id="KW-1185">Reference proteome</keyword>
<evidence type="ECO:0000313" key="26">
    <source>
        <dbReference type="Proteomes" id="UP000696280"/>
    </source>
</evidence>
<comment type="similarity">
    <text evidence="4 22">Belongs to the glycosyl hydrolase 17 family.</text>
</comment>
<evidence type="ECO:0000256" key="22">
    <source>
        <dbReference type="RuleBase" id="RU004335"/>
    </source>
</evidence>
<evidence type="ECO:0000256" key="16">
    <source>
        <dbReference type="ARBA" id="ARBA00023288"/>
    </source>
</evidence>
<feature type="region of interest" description="Disordered" evidence="23">
    <location>
        <begin position="318"/>
        <end position="384"/>
    </location>
</feature>
<comment type="catalytic activity">
    <reaction evidence="1">
        <text>Hydrolysis of (1-&gt;3)-beta-D-glucosidic linkages in (1-&gt;3)-beta-D-glucans.</text>
        <dbReference type="EC" id="3.2.1.39"/>
    </reaction>
</comment>
<dbReference type="GO" id="GO:0000272">
    <property type="term" value="P:polysaccharide catabolic process"/>
    <property type="evidence" value="ECO:0007669"/>
    <property type="project" value="UniProtKB-KW"/>
</dbReference>
<evidence type="ECO:0000256" key="21">
    <source>
        <dbReference type="ARBA" id="ARBA00032906"/>
    </source>
</evidence>
<gene>
    <name evidence="25" type="ORF">HYFRA_00009855</name>
</gene>
<dbReference type="GO" id="GO:0098552">
    <property type="term" value="C:side of membrane"/>
    <property type="evidence" value="ECO:0007669"/>
    <property type="project" value="UniProtKB-KW"/>
</dbReference>
<keyword evidence="9" id="KW-0964">Secreted</keyword>
<dbReference type="FunFam" id="3.20.20.80:FF:000233">
    <property type="entry name" value="Probable glucan endo-1,3-beta-glucosidase eglC"/>
    <property type="match status" value="1"/>
</dbReference>
<dbReference type="Proteomes" id="UP000696280">
    <property type="component" value="Unassembled WGS sequence"/>
</dbReference>
<feature type="compositionally biased region" description="Low complexity" evidence="23">
    <location>
        <begin position="366"/>
        <end position="382"/>
    </location>
</feature>
<comment type="subcellular location">
    <subcellularLocation>
        <location evidence="3">Cell membrane</location>
        <topology evidence="3">Lipid-anchor</topology>
        <topology evidence="3">GPI-anchor</topology>
    </subcellularLocation>
    <subcellularLocation>
        <location evidence="2">Secreted</location>
        <location evidence="2">Cell wall</location>
    </subcellularLocation>
</comment>
<dbReference type="SUPFAM" id="SSF51445">
    <property type="entry name" value="(Trans)glycosidases"/>
    <property type="match status" value="1"/>
</dbReference>
<evidence type="ECO:0000256" key="20">
    <source>
        <dbReference type="ARBA" id="ARBA00032134"/>
    </source>
</evidence>
<feature type="signal peptide" evidence="24">
    <location>
        <begin position="1"/>
        <end position="19"/>
    </location>
</feature>
<dbReference type="EC" id="3.2.1.39" evidence="5"/>
<dbReference type="PANTHER" id="PTHR16631:SF13">
    <property type="entry name" value="GLUCAN ENDO-1,3-BETA-GLUCOSIDASE EGLC-RELATED"/>
    <property type="match status" value="1"/>
</dbReference>
<evidence type="ECO:0000256" key="12">
    <source>
        <dbReference type="ARBA" id="ARBA00022801"/>
    </source>
</evidence>
<evidence type="ECO:0000256" key="17">
    <source>
        <dbReference type="ARBA" id="ARBA00023316"/>
    </source>
</evidence>
<dbReference type="GO" id="GO:0005886">
    <property type="term" value="C:plasma membrane"/>
    <property type="evidence" value="ECO:0007669"/>
    <property type="project" value="UniProtKB-SubCell"/>
</dbReference>
<comment type="function">
    <text evidence="19">Glucanases play a role in cell expansion during growth, in cell-cell fusion during mating, and in spore release during sporulation. This enzyme may be involved in beta-glucan degradation and also function biosynthetically as a transglycosylase.</text>
</comment>
<keyword evidence="14" id="KW-0325">Glycoprotein</keyword>
<evidence type="ECO:0000256" key="23">
    <source>
        <dbReference type="SAM" id="MobiDB-lite"/>
    </source>
</evidence>
<protein>
    <recommendedName>
        <fullName evidence="6">Probable glucan endo-1,3-beta-glucosidase eglC</fullName>
        <ecNumber evidence="5">3.2.1.39</ecNumber>
    </recommendedName>
    <alternativeName>
        <fullName evidence="20">Endo-1,3-beta-glucanase eglC</fullName>
    </alternativeName>
    <alternativeName>
        <fullName evidence="21">Laminarinase eglC</fullName>
    </alternativeName>
</protein>
<keyword evidence="16" id="KW-0449">Lipoprotein</keyword>
<dbReference type="GO" id="GO:0009986">
    <property type="term" value="C:cell surface"/>
    <property type="evidence" value="ECO:0007669"/>
    <property type="project" value="TreeGrafter"/>
</dbReference>
<evidence type="ECO:0000256" key="2">
    <source>
        <dbReference type="ARBA" id="ARBA00004191"/>
    </source>
</evidence>
<dbReference type="OrthoDB" id="77201at2759"/>
<evidence type="ECO:0000256" key="18">
    <source>
        <dbReference type="ARBA" id="ARBA00023326"/>
    </source>
</evidence>
<evidence type="ECO:0000256" key="8">
    <source>
        <dbReference type="ARBA" id="ARBA00022512"/>
    </source>
</evidence>
<keyword evidence="10" id="KW-0336">GPI-anchor</keyword>
<accession>A0A9N9L1M7</accession>
<dbReference type="Gene3D" id="3.20.20.80">
    <property type="entry name" value="Glycosidases"/>
    <property type="match status" value="1"/>
</dbReference>
<dbReference type="GO" id="GO:0071555">
    <property type="term" value="P:cell wall organization"/>
    <property type="evidence" value="ECO:0007669"/>
    <property type="project" value="UniProtKB-KW"/>
</dbReference>
<evidence type="ECO:0000256" key="7">
    <source>
        <dbReference type="ARBA" id="ARBA00022475"/>
    </source>
</evidence>
<dbReference type="AlphaFoldDB" id="A0A9N9L1M7"/>
<keyword evidence="8" id="KW-0134">Cell wall</keyword>
<dbReference type="GO" id="GO:0005576">
    <property type="term" value="C:extracellular region"/>
    <property type="evidence" value="ECO:0007669"/>
    <property type="project" value="TreeGrafter"/>
</dbReference>
<keyword evidence="11 24" id="KW-0732">Signal</keyword>
<keyword evidence="18" id="KW-0624">Polysaccharide degradation</keyword>
<evidence type="ECO:0000256" key="4">
    <source>
        <dbReference type="ARBA" id="ARBA00008773"/>
    </source>
</evidence>
<reference evidence="25" key="1">
    <citation type="submission" date="2021-07" db="EMBL/GenBank/DDBJ databases">
        <authorList>
            <person name="Durling M."/>
        </authorList>
    </citation>
    <scope>NUCLEOTIDE SEQUENCE</scope>
</reference>
<dbReference type="InterPro" id="IPR050732">
    <property type="entry name" value="Beta-glucan_modifiers"/>
</dbReference>
<evidence type="ECO:0000256" key="3">
    <source>
        <dbReference type="ARBA" id="ARBA00004609"/>
    </source>
</evidence>
<dbReference type="GO" id="GO:0009277">
    <property type="term" value="C:fungal-type cell wall"/>
    <property type="evidence" value="ECO:0007669"/>
    <property type="project" value="TreeGrafter"/>
</dbReference>
<evidence type="ECO:0000256" key="5">
    <source>
        <dbReference type="ARBA" id="ARBA00012780"/>
    </source>
</evidence>
<keyword evidence="7" id="KW-1003">Cell membrane</keyword>